<name>A0A2P2Q526_RHIMU</name>
<proteinExistence type="predicted"/>
<sequence length="107" mass="12488">MNFIHSKSKFSTEAKKESFKREMSKVKSDLFIVSCFTHFAWVTQIYNFGEVQIGHCLLVIEELGGERSSSLISFRLLTEFQTDQKLLICFRQTGQLFTSSLDKKHHY</sequence>
<organism evidence="1">
    <name type="scientific">Rhizophora mucronata</name>
    <name type="common">Asiatic mangrove</name>
    <dbReference type="NCBI Taxonomy" id="61149"/>
    <lineage>
        <taxon>Eukaryota</taxon>
        <taxon>Viridiplantae</taxon>
        <taxon>Streptophyta</taxon>
        <taxon>Embryophyta</taxon>
        <taxon>Tracheophyta</taxon>
        <taxon>Spermatophyta</taxon>
        <taxon>Magnoliopsida</taxon>
        <taxon>eudicotyledons</taxon>
        <taxon>Gunneridae</taxon>
        <taxon>Pentapetalae</taxon>
        <taxon>rosids</taxon>
        <taxon>fabids</taxon>
        <taxon>Malpighiales</taxon>
        <taxon>Rhizophoraceae</taxon>
        <taxon>Rhizophora</taxon>
    </lineage>
</organism>
<reference evidence="1" key="1">
    <citation type="submission" date="2018-02" db="EMBL/GenBank/DDBJ databases">
        <title>Rhizophora mucronata_Transcriptome.</title>
        <authorList>
            <person name="Meera S.P."/>
            <person name="Sreeshan A."/>
            <person name="Augustine A."/>
        </authorList>
    </citation>
    <scope>NUCLEOTIDE SEQUENCE</scope>
    <source>
        <tissue evidence="1">Leaf</tissue>
    </source>
</reference>
<accession>A0A2P2Q526</accession>
<evidence type="ECO:0000313" key="1">
    <source>
        <dbReference type="EMBL" id="MBX62061.1"/>
    </source>
</evidence>
<protein>
    <submittedName>
        <fullName evidence="1">Uncharacterized protein</fullName>
    </submittedName>
</protein>
<dbReference type="EMBL" id="GGEC01081577">
    <property type="protein sequence ID" value="MBX62061.1"/>
    <property type="molecule type" value="Transcribed_RNA"/>
</dbReference>
<dbReference type="AlphaFoldDB" id="A0A2P2Q526"/>